<dbReference type="Pfam" id="PF00293">
    <property type="entry name" value="NUDIX"/>
    <property type="match status" value="1"/>
</dbReference>
<dbReference type="PANTHER" id="PTHR43046:SF14">
    <property type="entry name" value="MUTT_NUDIX FAMILY PROTEIN"/>
    <property type="match status" value="1"/>
</dbReference>
<reference evidence="5" key="1">
    <citation type="journal article" date="2019" name="Int. J. Syst. Evol. Microbiol.">
        <title>The Global Catalogue of Microorganisms (GCM) 10K type strain sequencing project: providing services to taxonomists for standard genome sequencing and annotation.</title>
        <authorList>
            <consortium name="The Broad Institute Genomics Platform"/>
            <consortium name="The Broad Institute Genome Sequencing Center for Infectious Disease"/>
            <person name="Wu L."/>
            <person name="Ma J."/>
        </authorList>
    </citation>
    <scope>NUCLEOTIDE SEQUENCE [LARGE SCALE GENOMIC DNA]</scope>
    <source>
        <strain evidence="5">CCM 8951</strain>
    </source>
</reference>
<gene>
    <name evidence="4" type="ORF">ACFQ4L_00735</name>
</gene>
<comment type="caution">
    <text evidence="4">The sequence shown here is derived from an EMBL/GenBank/DDBJ whole genome shotgun (WGS) entry which is preliminary data.</text>
</comment>
<keyword evidence="2" id="KW-0378">Hydrolase</keyword>
<proteinExistence type="predicted"/>
<dbReference type="EMBL" id="JBHTOF010000011">
    <property type="protein sequence ID" value="MFD1464618.1"/>
    <property type="molecule type" value="Genomic_DNA"/>
</dbReference>
<sequence>MSVERDDLKMQTAEHGLKVRVTGVIFDDQHRVLTVTDGEAFSLIGGKQKFGELSQEAIVREFMEETGMTVRPARLLAVIENLFEVEGKSWQEIGFMYLIGAVGERRLDELAVMADDQDFRWLPESQWGELLPHGIDKIISELPENPVHLVVKN</sequence>
<evidence type="ECO:0000256" key="1">
    <source>
        <dbReference type="ARBA" id="ARBA00001946"/>
    </source>
</evidence>
<dbReference type="Proteomes" id="UP001597244">
    <property type="component" value="Unassembled WGS sequence"/>
</dbReference>
<name>A0ABW4DL46_9LACO</name>
<accession>A0ABW4DL46</accession>
<dbReference type="InterPro" id="IPR020084">
    <property type="entry name" value="NUDIX_hydrolase_CS"/>
</dbReference>
<feature type="domain" description="Nudix hydrolase" evidence="3">
    <location>
        <begin position="16"/>
        <end position="144"/>
    </location>
</feature>
<organism evidence="4 5">
    <name type="scientific">Lapidilactobacillus mulanensis</name>
    <dbReference type="NCBI Taxonomy" id="2485999"/>
    <lineage>
        <taxon>Bacteria</taxon>
        <taxon>Bacillati</taxon>
        <taxon>Bacillota</taxon>
        <taxon>Bacilli</taxon>
        <taxon>Lactobacillales</taxon>
        <taxon>Lactobacillaceae</taxon>
        <taxon>Lapidilactobacillus</taxon>
    </lineage>
</organism>
<dbReference type="InterPro" id="IPR015797">
    <property type="entry name" value="NUDIX_hydrolase-like_dom_sf"/>
</dbReference>
<comment type="cofactor">
    <cofactor evidence="1">
        <name>Mg(2+)</name>
        <dbReference type="ChEBI" id="CHEBI:18420"/>
    </cofactor>
</comment>
<dbReference type="InterPro" id="IPR000086">
    <property type="entry name" value="NUDIX_hydrolase_dom"/>
</dbReference>
<evidence type="ECO:0000256" key="2">
    <source>
        <dbReference type="ARBA" id="ARBA00022801"/>
    </source>
</evidence>
<dbReference type="RefSeq" id="WP_164506585.1">
    <property type="nucleotide sequence ID" value="NZ_JBHTOF010000011.1"/>
</dbReference>
<protein>
    <submittedName>
        <fullName evidence="4">NUDIX domain-containing protein</fullName>
    </submittedName>
</protein>
<dbReference type="Gene3D" id="3.90.79.10">
    <property type="entry name" value="Nucleoside Triphosphate Pyrophosphohydrolase"/>
    <property type="match status" value="1"/>
</dbReference>
<evidence type="ECO:0000313" key="4">
    <source>
        <dbReference type="EMBL" id="MFD1464618.1"/>
    </source>
</evidence>
<evidence type="ECO:0000259" key="3">
    <source>
        <dbReference type="PROSITE" id="PS51462"/>
    </source>
</evidence>
<dbReference type="PROSITE" id="PS51462">
    <property type="entry name" value="NUDIX"/>
    <property type="match status" value="1"/>
</dbReference>
<keyword evidence="5" id="KW-1185">Reference proteome</keyword>
<dbReference type="PROSITE" id="PS00893">
    <property type="entry name" value="NUDIX_BOX"/>
    <property type="match status" value="1"/>
</dbReference>
<dbReference type="PANTHER" id="PTHR43046">
    <property type="entry name" value="GDP-MANNOSE MANNOSYL HYDROLASE"/>
    <property type="match status" value="1"/>
</dbReference>
<evidence type="ECO:0000313" key="5">
    <source>
        <dbReference type="Proteomes" id="UP001597244"/>
    </source>
</evidence>
<dbReference type="SUPFAM" id="SSF55811">
    <property type="entry name" value="Nudix"/>
    <property type="match status" value="1"/>
</dbReference>